<feature type="domain" description="HTH cro/C1-type" evidence="1">
    <location>
        <begin position="24"/>
        <end position="66"/>
    </location>
</feature>
<dbReference type="OrthoDB" id="3213425at2"/>
<protein>
    <submittedName>
        <fullName evidence="2">Helix-turn-helix transcriptional regulator</fullName>
    </submittedName>
</protein>
<evidence type="ECO:0000313" key="2">
    <source>
        <dbReference type="EMBL" id="TWP47336.1"/>
    </source>
</evidence>
<proteinExistence type="predicted"/>
<organism evidence="2 3">
    <name type="scientific">Lentzea tibetensis</name>
    <dbReference type="NCBI Taxonomy" id="2591470"/>
    <lineage>
        <taxon>Bacteria</taxon>
        <taxon>Bacillati</taxon>
        <taxon>Actinomycetota</taxon>
        <taxon>Actinomycetes</taxon>
        <taxon>Pseudonocardiales</taxon>
        <taxon>Pseudonocardiaceae</taxon>
        <taxon>Lentzea</taxon>
    </lineage>
</organism>
<evidence type="ECO:0000259" key="1">
    <source>
        <dbReference type="PROSITE" id="PS50943"/>
    </source>
</evidence>
<dbReference type="Pfam" id="PF01381">
    <property type="entry name" value="HTH_3"/>
    <property type="match status" value="1"/>
</dbReference>
<dbReference type="GO" id="GO:0003677">
    <property type="term" value="F:DNA binding"/>
    <property type="evidence" value="ECO:0007669"/>
    <property type="project" value="InterPro"/>
</dbReference>
<gene>
    <name evidence="2" type="ORF">FKR81_33075</name>
</gene>
<dbReference type="InterPro" id="IPR010982">
    <property type="entry name" value="Lambda_DNA-bd_dom_sf"/>
</dbReference>
<sequence>MSIDTPLEKRSGVVHATESISTLIPQARRERGLTQEELARRLSEISRNDSITREDISRWERGKRIPGPYWRGWISKALEMPCADVERAAHVARTTRREHRRVR</sequence>
<dbReference type="SMART" id="SM00530">
    <property type="entry name" value="HTH_XRE"/>
    <property type="match status" value="1"/>
</dbReference>
<dbReference type="AlphaFoldDB" id="A0A563EKE3"/>
<keyword evidence="3" id="KW-1185">Reference proteome</keyword>
<dbReference type="CDD" id="cd00093">
    <property type="entry name" value="HTH_XRE"/>
    <property type="match status" value="1"/>
</dbReference>
<reference evidence="2 3" key="1">
    <citation type="submission" date="2019-07" db="EMBL/GenBank/DDBJ databases">
        <title>Lentzea xizangensis sp. nov., isolated from Qinghai-Tibetan Plateau Soils.</title>
        <authorList>
            <person name="Huang J."/>
        </authorList>
    </citation>
    <scope>NUCLEOTIDE SEQUENCE [LARGE SCALE GENOMIC DNA]</scope>
    <source>
        <strain evidence="2 3">FXJ1.1311</strain>
    </source>
</reference>
<dbReference type="InterPro" id="IPR001387">
    <property type="entry name" value="Cro/C1-type_HTH"/>
</dbReference>
<dbReference type="SUPFAM" id="SSF47413">
    <property type="entry name" value="lambda repressor-like DNA-binding domains"/>
    <property type="match status" value="1"/>
</dbReference>
<dbReference type="Proteomes" id="UP000316639">
    <property type="component" value="Unassembled WGS sequence"/>
</dbReference>
<dbReference type="PROSITE" id="PS50943">
    <property type="entry name" value="HTH_CROC1"/>
    <property type="match status" value="1"/>
</dbReference>
<dbReference type="EMBL" id="VOBR01000027">
    <property type="protein sequence ID" value="TWP47336.1"/>
    <property type="molecule type" value="Genomic_DNA"/>
</dbReference>
<accession>A0A563EKE3</accession>
<dbReference type="Gene3D" id="1.10.260.40">
    <property type="entry name" value="lambda repressor-like DNA-binding domains"/>
    <property type="match status" value="1"/>
</dbReference>
<name>A0A563EKE3_9PSEU</name>
<comment type="caution">
    <text evidence="2">The sequence shown here is derived from an EMBL/GenBank/DDBJ whole genome shotgun (WGS) entry which is preliminary data.</text>
</comment>
<evidence type="ECO:0000313" key="3">
    <source>
        <dbReference type="Proteomes" id="UP000316639"/>
    </source>
</evidence>